<accession>A0A0B3S3Q9</accession>
<dbReference type="STRING" id="561184.SAMN05216376_101254"/>
<name>A0A0B3S3Q9_9RHOB</name>
<dbReference type="Pfam" id="PF02600">
    <property type="entry name" value="DsbB"/>
    <property type="match status" value="1"/>
</dbReference>
<evidence type="ECO:0000256" key="1">
    <source>
        <dbReference type="ARBA" id="ARBA00004651"/>
    </source>
</evidence>
<organism evidence="6 7">
    <name type="scientific">Mameliella alba</name>
    <dbReference type="NCBI Taxonomy" id="561184"/>
    <lineage>
        <taxon>Bacteria</taxon>
        <taxon>Pseudomonadati</taxon>
        <taxon>Pseudomonadota</taxon>
        <taxon>Alphaproteobacteria</taxon>
        <taxon>Rhodobacterales</taxon>
        <taxon>Roseobacteraceae</taxon>
        <taxon>Mameliella</taxon>
    </lineage>
</organism>
<dbReference type="SUPFAM" id="SSF158442">
    <property type="entry name" value="DsbB-like"/>
    <property type="match status" value="1"/>
</dbReference>
<evidence type="ECO:0000313" key="7">
    <source>
        <dbReference type="Proteomes" id="UP000030960"/>
    </source>
</evidence>
<comment type="caution">
    <text evidence="6">The sequence shown here is derived from an EMBL/GenBank/DDBJ whole genome shotgun (WGS) entry which is preliminary data.</text>
</comment>
<evidence type="ECO:0000256" key="3">
    <source>
        <dbReference type="ARBA" id="ARBA00022692"/>
    </source>
</evidence>
<dbReference type="InterPro" id="IPR050183">
    <property type="entry name" value="DsbB"/>
</dbReference>
<dbReference type="Proteomes" id="UP000030960">
    <property type="component" value="Unassembled WGS sequence"/>
</dbReference>
<keyword evidence="4" id="KW-1133">Transmembrane helix</keyword>
<dbReference type="GO" id="GO:0006457">
    <property type="term" value="P:protein folding"/>
    <property type="evidence" value="ECO:0007669"/>
    <property type="project" value="InterPro"/>
</dbReference>
<evidence type="ECO:0000256" key="4">
    <source>
        <dbReference type="ARBA" id="ARBA00022989"/>
    </source>
</evidence>
<gene>
    <name evidence="6" type="ORF">OA50_01601</name>
</gene>
<keyword evidence="7" id="KW-1185">Reference proteome</keyword>
<dbReference type="GO" id="GO:0005886">
    <property type="term" value="C:plasma membrane"/>
    <property type="evidence" value="ECO:0007669"/>
    <property type="project" value="UniProtKB-SubCell"/>
</dbReference>
<dbReference type="GO" id="GO:0015035">
    <property type="term" value="F:protein-disulfide reductase activity"/>
    <property type="evidence" value="ECO:0007669"/>
    <property type="project" value="InterPro"/>
</dbReference>
<dbReference type="Gene3D" id="1.20.1550.10">
    <property type="entry name" value="DsbB-like"/>
    <property type="match status" value="1"/>
</dbReference>
<evidence type="ECO:0000256" key="5">
    <source>
        <dbReference type="ARBA" id="ARBA00023136"/>
    </source>
</evidence>
<dbReference type="PANTHER" id="PTHR36570">
    <property type="entry name" value="DISULFIDE BOND FORMATION PROTEIN B"/>
    <property type="match status" value="1"/>
</dbReference>
<keyword evidence="3" id="KW-0812">Transmembrane</keyword>
<evidence type="ECO:0000313" key="6">
    <source>
        <dbReference type="EMBL" id="KHQ53613.1"/>
    </source>
</evidence>
<keyword evidence="5" id="KW-0472">Membrane</keyword>
<evidence type="ECO:0000256" key="2">
    <source>
        <dbReference type="ARBA" id="ARBA00022475"/>
    </source>
</evidence>
<accession>A0A225QUF6</accession>
<dbReference type="AlphaFoldDB" id="A0A0B3S3Q9"/>
<protein>
    <submittedName>
        <fullName evidence="6">Disulfide bond formation protein, DsbB family</fullName>
    </submittedName>
</protein>
<comment type="subcellular location">
    <subcellularLocation>
        <location evidence="1">Cell membrane</location>
        <topology evidence="1">Multi-pass membrane protein</topology>
    </subcellularLocation>
</comment>
<dbReference type="InterPro" id="IPR003752">
    <property type="entry name" value="DiS_bond_form_DsbB/BdbC"/>
</dbReference>
<keyword evidence="2" id="KW-1003">Cell membrane</keyword>
<dbReference type="PANTHER" id="PTHR36570:SF3">
    <property type="entry name" value="DISULFIDE BOND FORMATION PROTEIN B"/>
    <property type="match status" value="1"/>
</dbReference>
<dbReference type="OrthoDB" id="9808637at2"/>
<dbReference type="RefSeq" id="WP_043139546.1">
    <property type="nucleotide sequence ID" value="NZ_AP022337.1"/>
</dbReference>
<sequence length="153" mass="16307">MNRTVLTLLGVLGSAGLLLGALYFQYVQGLLPCQLCYWQRYGHVGALIIGGIALALPNRILLALAALSALSSSAIGLFHSGVERQWWEGLKSCSAPSLQGLSPEEAMEAIMNAPMVPCDQIPWELFGLSMANYNVAASAVIAGLFVMAMRAPR</sequence>
<reference evidence="6 7" key="1">
    <citation type="submission" date="2014-10" db="EMBL/GenBank/DDBJ databases">
        <title>Genome sequence of Ponticoccus sp. strain UMTAT08 isolated from clonal culture of toxic dinoflagellate Alexandrium tamiyavanichii.</title>
        <authorList>
            <person name="Gan H.Y."/>
            <person name="Muhd D.-D."/>
            <person name="Mohd Noor M.E."/>
            <person name="Yeong Y.S."/>
            <person name="Usup G."/>
        </authorList>
    </citation>
    <scope>NUCLEOTIDE SEQUENCE [LARGE SCALE GENOMIC DNA]</scope>
    <source>
        <strain evidence="6 7">UMTAT08</strain>
    </source>
</reference>
<dbReference type="PIRSF" id="PIRSF033913">
    <property type="entry name" value="S-S_format_DsbB"/>
    <property type="match status" value="1"/>
</dbReference>
<dbReference type="InterPro" id="IPR023380">
    <property type="entry name" value="DsbB-like_sf"/>
</dbReference>
<proteinExistence type="predicted"/>
<dbReference type="EMBL" id="JSUQ01000006">
    <property type="protein sequence ID" value="KHQ53613.1"/>
    <property type="molecule type" value="Genomic_DNA"/>
</dbReference>
<dbReference type="InterPro" id="IPR024199">
    <property type="entry name" value="Uncharacterised_DsbB"/>
</dbReference>